<keyword evidence="2" id="KW-1185">Reference proteome</keyword>
<organism evidence="1 2">
    <name type="scientific">Solilutibacter tolerans</name>
    <dbReference type="NCBI Taxonomy" id="1604334"/>
    <lineage>
        <taxon>Bacteria</taxon>
        <taxon>Pseudomonadati</taxon>
        <taxon>Pseudomonadota</taxon>
        <taxon>Gammaproteobacteria</taxon>
        <taxon>Lysobacterales</taxon>
        <taxon>Lysobacteraceae</taxon>
        <taxon>Solilutibacter</taxon>
    </lineage>
</organism>
<dbReference type="AlphaFoldDB" id="A0A1N6TDG7"/>
<proteinExistence type="predicted"/>
<dbReference type="OrthoDB" id="5348860at2"/>
<dbReference type="EMBL" id="FTLW01000003">
    <property type="protein sequence ID" value="SIQ51409.1"/>
    <property type="molecule type" value="Genomic_DNA"/>
</dbReference>
<dbReference type="Proteomes" id="UP000241788">
    <property type="component" value="Unassembled WGS sequence"/>
</dbReference>
<evidence type="ECO:0000313" key="2">
    <source>
        <dbReference type="Proteomes" id="UP000241788"/>
    </source>
</evidence>
<reference evidence="2" key="1">
    <citation type="submission" date="2017-01" db="EMBL/GenBank/DDBJ databases">
        <authorList>
            <person name="Varghese N."/>
            <person name="Submissions S."/>
        </authorList>
    </citation>
    <scope>NUCLEOTIDE SEQUENCE [LARGE SCALE GENOMIC DNA]</scope>
    <source>
        <strain evidence="2">UM1</strain>
    </source>
</reference>
<protein>
    <submittedName>
        <fullName evidence="1">Uncharacterized membrane protein</fullName>
    </submittedName>
</protein>
<dbReference type="RefSeq" id="WP_076586615.1">
    <property type="nucleotide sequence ID" value="NZ_FTLW01000003.1"/>
</dbReference>
<dbReference type="PROSITE" id="PS51257">
    <property type="entry name" value="PROKAR_LIPOPROTEIN"/>
    <property type="match status" value="1"/>
</dbReference>
<accession>A0A1N6TDG7</accession>
<sequence length="163" mass="17610">MRAIFVPVAISLLLSVGCTRSSETAPIPASEPGANNPAVEADTKLEPVADQSPVLAPAKLKIIGTEPFWGIDIDGDRLHFTTMDDQVGRWLEAVSGATDDGRWQWSGKVGDGGKFSLDIVRDQCSDGMSDRVYAYTAQFSIDQKEYRGCADDPEKFSGEGQQP</sequence>
<name>A0A1N6TDG7_9GAMM</name>
<dbReference type="STRING" id="1604334.SAMN05421546_1344"/>
<evidence type="ECO:0000313" key="1">
    <source>
        <dbReference type="EMBL" id="SIQ51409.1"/>
    </source>
</evidence>
<gene>
    <name evidence="1" type="ORF">SAMN05421546_1344</name>
</gene>